<dbReference type="EMBL" id="VIOG01000002">
    <property type="protein sequence ID" value="MTD90638.1"/>
    <property type="molecule type" value="Genomic_DNA"/>
</dbReference>
<organism evidence="1 2">
    <name type="scientific">Corynebacterium aurimucosum</name>
    <dbReference type="NCBI Taxonomy" id="169292"/>
    <lineage>
        <taxon>Bacteria</taxon>
        <taxon>Bacillati</taxon>
        <taxon>Actinomycetota</taxon>
        <taxon>Actinomycetes</taxon>
        <taxon>Mycobacteriales</taxon>
        <taxon>Corynebacteriaceae</taxon>
        <taxon>Corynebacterium</taxon>
    </lineage>
</organism>
<evidence type="ECO:0000313" key="1">
    <source>
        <dbReference type="EMBL" id="MTD90638.1"/>
    </source>
</evidence>
<name>A0A6I3K7T7_9CORY</name>
<protein>
    <submittedName>
        <fullName evidence="1">Uncharacterized protein</fullName>
    </submittedName>
</protein>
<dbReference type="AlphaFoldDB" id="A0A6I3K7T7"/>
<evidence type="ECO:0000313" key="2">
    <source>
        <dbReference type="Proteomes" id="UP000432568"/>
    </source>
</evidence>
<proteinExistence type="predicted"/>
<gene>
    <name evidence="1" type="ORF">FME68_01750</name>
</gene>
<comment type="caution">
    <text evidence="1">The sequence shown here is derived from an EMBL/GenBank/DDBJ whole genome shotgun (WGS) entry which is preliminary data.</text>
</comment>
<sequence length="526" mass="58181">MSESFTIGADNAKFQLRISTGAARLAGDIANFKEAAEAGGKYLLQSAESTADATEGLTLLTASGANLAASNAAERLILDGWISPLTELISTFDFSNISRISFQAELSVLRVAGEFLPVSIADRLLSQLLDRLNAPGNWRSYPMRNYKAEILRTVCSVYLSASSQIRSEIRTNIITINPGEEDLQYTYSLLSELIPDAEWTENELKELRSIVNDNCISMPQSLQILFARRSEEERSKLLEKLPTEFTWALKGFPDWSEIPIEIASEIVDQCVVELKKIMSELKKGVFSSGGFPYLTCLIHFNLLYPTISKWEVVLGYLSLGPLTSQNLSPALSLLADHNHQLDPYTRKALREALEKLRRKKETVFLFPSSNKEKESAFAAVEYAYWLLSNESPTPAERAILSGYSPEMALAVLKLKALNNPDEIVEGISGYIAASDPTLNAGVVELLALSLRAKHRSTAIKSLLSTIIQNSGEGALAILSRVVNAQIFKDFHAEDQNWLLHALSNSQSAITRWKAQQLRANASKMTK</sequence>
<reference evidence="1 2" key="1">
    <citation type="submission" date="2019-07" db="EMBL/GenBank/DDBJ databases">
        <title>Draft genome of C. aurimucosum strain 332.</title>
        <authorList>
            <person name="Pacheco L.G.C."/>
            <person name="Aguiar E.R.G.R."/>
            <person name="Barberis C.M."/>
            <person name="Almuzara M.N."/>
            <person name="Traglia G.M."/>
            <person name="Santos C.S."/>
            <person name="Vay C.A."/>
            <person name="Rocha D.J.P.G."/>
        </authorList>
    </citation>
    <scope>NUCLEOTIDE SEQUENCE [LARGE SCALE GENOMIC DNA]</scope>
    <source>
        <strain evidence="1 2">332</strain>
    </source>
</reference>
<dbReference type="Proteomes" id="UP000432568">
    <property type="component" value="Unassembled WGS sequence"/>
</dbReference>
<accession>A0A6I3K7T7</accession>